<comment type="caution">
    <text evidence="1">The sequence shown here is derived from an EMBL/GenBank/DDBJ whole genome shotgun (WGS) entry which is preliminary data.</text>
</comment>
<dbReference type="InterPro" id="IPR016032">
    <property type="entry name" value="Sig_transdc_resp-reg_C-effctor"/>
</dbReference>
<accession>A0ABW7IMZ7</accession>
<dbReference type="RefSeq" id="WP_240495585.1">
    <property type="nucleotide sequence ID" value="NZ_JBIHSF010000011.1"/>
</dbReference>
<organism evidence="1 2">
    <name type="scientific">Vibrio barjaei</name>
    <dbReference type="NCBI Taxonomy" id="1676683"/>
    <lineage>
        <taxon>Bacteria</taxon>
        <taxon>Pseudomonadati</taxon>
        <taxon>Pseudomonadota</taxon>
        <taxon>Gammaproteobacteria</taxon>
        <taxon>Vibrionales</taxon>
        <taxon>Vibrionaceae</taxon>
        <taxon>Vibrio</taxon>
    </lineage>
</organism>
<protein>
    <submittedName>
        <fullName evidence="1">Helix-turn-helix domain-containing protein</fullName>
    </submittedName>
</protein>
<evidence type="ECO:0000313" key="2">
    <source>
        <dbReference type="Proteomes" id="UP001607125"/>
    </source>
</evidence>
<dbReference type="EMBL" id="JBIHSF010000011">
    <property type="protein sequence ID" value="MFH0262653.1"/>
    <property type="molecule type" value="Genomic_DNA"/>
</dbReference>
<gene>
    <name evidence="1" type="ORF">ACGRH2_19890</name>
</gene>
<dbReference type="SUPFAM" id="SSF46894">
    <property type="entry name" value="C-terminal effector domain of the bipartite response regulators"/>
    <property type="match status" value="1"/>
</dbReference>
<evidence type="ECO:0000313" key="1">
    <source>
        <dbReference type="EMBL" id="MFH0262653.1"/>
    </source>
</evidence>
<proteinExistence type="predicted"/>
<reference evidence="1 2" key="1">
    <citation type="submission" date="2024-10" db="EMBL/GenBank/DDBJ databases">
        <authorList>
            <person name="Yibar A."/>
            <person name="Saticioglu I.B."/>
            <person name="Duman M."/>
            <person name="Ajmi N."/>
            <person name="Gurler F."/>
            <person name="Ay H."/>
            <person name="Onuk E."/>
            <person name="Guler S."/>
            <person name="Romalde J.L."/>
        </authorList>
    </citation>
    <scope>NUCLEOTIDE SEQUENCE [LARGE SCALE GENOMIC DNA]</scope>
    <source>
        <strain evidence="1 2">1-TCBS-B</strain>
    </source>
</reference>
<dbReference type="Gene3D" id="1.10.10.10">
    <property type="entry name" value="Winged helix-like DNA-binding domain superfamily/Winged helix DNA-binding domain"/>
    <property type="match status" value="1"/>
</dbReference>
<keyword evidence="2" id="KW-1185">Reference proteome</keyword>
<dbReference type="InterPro" id="IPR036388">
    <property type="entry name" value="WH-like_DNA-bd_sf"/>
</dbReference>
<sequence>MSSCTGCEQLNKLQMYLGLKLKIDEEKVVEMNSLTNMSMLTVRTLCVFSRYGENHIVSKYNIKDYVWQRPVTDNNLTHTIHKCRNVLRESKTEFDVVNIRGFGYCLMNINFVGGNIG</sequence>
<dbReference type="Proteomes" id="UP001607125">
    <property type="component" value="Unassembled WGS sequence"/>
</dbReference>
<name>A0ABW7IMZ7_9VIBR</name>